<dbReference type="GO" id="GO:0004392">
    <property type="term" value="F:heme oxygenase (decyclizing) activity"/>
    <property type="evidence" value="ECO:0007669"/>
    <property type="project" value="InterPro"/>
</dbReference>
<keyword evidence="2" id="KW-1185">Reference proteome</keyword>
<dbReference type="OrthoDB" id="114943at2"/>
<dbReference type="CDD" id="cd19166">
    <property type="entry name" value="HemeO-bac"/>
    <property type="match status" value="1"/>
</dbReference>
<accession>H1Y751</accession>
<dbReference type="RefSeq" id="WP_008509547.1">
    <property type="nucleotide sequence ID" value="NZ_CM001403.1"/>
</dbReference>
<dbReference type="AlphaFoldDB" id="H1Y751"/>
<dbReference type="SUPFAM" id="SSF48613">
    <property type="entry name" value="Heme oxygenase-like"/>
    <property type="match status" value="1"/>
</dbReference>
<dbReference type="HOGENOM" id="CLU_085041_4_0_10"/>
<evidence type="ECO:0000313" key="1">
    <source>
        <dbReference type="EMBL" id="EHQ28670.1"/>
    </source>
</evidence>
<dbReference type="GO" id="GO:0006788">
    <property type="term" value="P:heme oxidation"/>
    <property type="evidence" value="ECO:0007669"/>
    <property type="project" value="InterPro"/>
</dbReference>
<name>H1Y751_9SPHI</name>
<dbReference type="EMBL" id="CM001403">
    <property type="protein sequence ID" value="EHQ28670.1"/>
    <property type="molecule type" value="Genomic_DNA"/>
</dbReference>
<organism evidence="1 2">
    <name type="scientific">Mucilaginibacter paludis DSM 18603</name>
    <dbReference type="NCBI Taxonomy" id="714943"/>
    <lineage>
        <taxon>Bacteria</taxon>
        <taxon>Pseudomonadati</taxon>
        <taxon>Bacteroidota</taxon>
        <taxon>Sphingobacteriia</taxon>
        <taxon>Sphingobacteriales</taxon>
        <taxon>Sphingobacteriaceae</taxon>
        <taxon>Mucilaginibacter</taxon>
    </lineage>
</organism>
<reference evidence="1" key="1">
    <citation type="submission" date="2011-09" db="EMBL/GenBank/DDBJ databases">
        <title>The permanent draft genome of Mucilaginibacter paludis DSM 18603.</title>
        <authorList>
            <consortium name="US DOE Joint Genome Institute (JGI-PGF)"/>
            <person name="Lucas S."/>
            <person name="Han J."/>
            <person name="Lapidus A."/>
            <person name="Bruce D."/>
            <person name="Goodwin L."/>
            <person name="Pitluck S."/>
            <person name="Peters L."/>
            <person name="Kyrpides N."/>
            <person name="Mavromatis K."/>
            <person name="Ivanova N."/>
            <person name="Mikhailova N."/>
            <person name="Held B."/>
            <person name="Detter J.C."/>
            <person name="Tapia R."/>
            <person name="Han C."/>
            <person name="Land M."/>
            <person name="Hauser L."/>
            <person name="Markowitz V."/>
            <person name="Cheng J.-F."/>
            <person name="Hugenholtz P."/>
            <person name="Woyke T."/>
            <person name="Wu D."/>
            <person name="Tindall B."/>
            <person name="Brambilla E."/>
            <person name="Klenk H.-P."/>
            <person name="Eisen J.A."/>
        </authorList>
    </citation>
    <scope>NUCLEOTIDE SEQUENCE [LARGE SCALE GENOMIC DNA]</scope>
    <source>
        <strain evidence="1">DSM 18603</strain>
    </source>
</reference>
<dbReference type="STRING" id="714943.Mucpa_4581"/>
<sequence>MLAEQLKHDTLESHQALEKILITKIRAIRSTNDYINLLQLFYTYFGGLEKQMSTMLVSDILPDYHDRRKAASLAEDITALGATPAELAATGSLPVLGSVPAALGALYVIEGSTLGGQVISRMIAGQLTLPEQLGLSFFTGYGAETQPMWQKFKNSINGLALTPEEALAMIDAARETFVKFKKWMDSHG</sequence>
<dbReference type="Pfam" id="PF01126">
    <property type="entry name" value="Heme_oxygenase"/>
    <property type="match status" value="1"/>
</dbReference>
<dbReference type="Gene3D" id="1.20.910.10">
    <property type="entry name" value="Heme oxygenase-like"/>
    <property type="match status" value="1"/>
</dbReference>
<dbReference type="InterPro" id="IPR016084">
    <property type="entry name" value="Haem_Oase-like_multi-hlx"/>
</dbReference>
<gene>
    <name evidence="1" type="ORF">Mucpa_4581</name>
</gene>
<dbReference type="eggNOG" id="COG3230">
    <property type="taxonomic scope" value="Bacteria"/>
</dbReference>
<dbReference type="Proteomes" id="UP000002774">
    <property type="component" value="Chromosome"/>
</dbReference>
<protein>
    <submittedName>
        <fullName evidence="1">Heme oxygenase-like protein</fullName>
    </submittedName>
</protein>
<proteinExistence type="predicted"/>
<evidence type="ECO:0000313" key="2">
    <source>
        <dbReference type="Proteomes" id="UP000002774"/>
    </source>
</evidence>
<dbReference type="InterPro" id="IPR016053">
    <property type="entry name" value="Haem_Oase-like"/>
</dbReference>